<dbReference type="Proteomes" id="UP001304243">
    <property type="component" value="Unassembled WGS sequence"/>
</dbReference>
<dbReference type="AlphaFoldDB" id="A0AAN7HNW5"/>
<sequence>MFCSVLCKIVISSRKRAILCSKNVNVDAINSKVMENVIGEKVNLYSADTVQSDLTNTETQAYPSEYLQTLSPSGLPPAVLELKVGLPVMLLRNLNPERGLCNGTRLNIHQVGQYVLKVKILGGSDAVELIPRFTLSTLPGTLPFILTRKQFPVKVSFAMTINKSQGQSLRKVAVDLRSPVFTHGQLYVAMSRATSTNGMTILLPENTVHTQNVVYPEVLFTDTT</sequence>
<evidence type="ECO:0008006" key="9">
    <source>
        <dbReference type="Google" id="ProtNLM"/>
    </source>
</evidence>
<evidence type="ECO:0000313" key="8">
    <source>
        <dbReference type="Proteomes" id="UP001304243"/>
    </source>
</evidence>
<gene>
    <name evidence="7" type="ORF">ATC70_001333</name>
</gene>
<keyword evidence="4" id="KW-0067">ATP-binding</keyword>
<accession>A0AAN7HNW5</accession>
<evidence type="ECO:0000259" key="5">
    <source>
        <dbReference type="Pfam" id="PF02689"/>
    </source>
</evidence>
<feature type="domain" description="DNA replication helicase" evidence="5">
    <location>
        <begin position="150"/>
        <end position="201"/>
    </location>
</feature>
<proteinExistence type="predicted"/>
<protein>
    <recommendedName>
        <fullName evidence="9">ATP-dependent DNA helicase</fullName>
    </recommendedName>
</protein>
<keyword evidence="8" id="KW-1185">Reference proteome</keyword>
<dbReference type="InterPro" id="IPR003840">
    <property type="entry name" value="DNA_helicase_dom"/>
</dbReference>
<keyword evidence="3" id="KW-0347">Helicase</keyword>
<evidence type="ECO:0000256" key="4">
    <source>
        <dbReference type="ARBA" id="ARBA00022840"/>
    </source>
</evidence>
<dbReference type="CDD" id="cd18809">
    <property type="entry name" value="SF1_C_RecD"/>
    <property type="match status" value="1"/>
</dbReference>
<dbReference type="Pfam" id="PF02689">
    <property type="entry name" value="Herpes_Helicase"/>
    <property type="match status" value="1"/>
</dbReference>
<dbReference type="Pfam" id="PF21530">
    <property type="entry name" value="Pif1_2B_dom"/>
    <property type="match status" value="1"/>
</dbReference>
<dbReference type="RefSeq" id="XP_064684650.1">
    <property type="nucleotide sequence ID" value="XM_064820730.1"/>
</dbReference>
<dbReference type="GO" id="GO:0016787">
    <property type="term" value="F:hydrolase activity"/>
    <property type="evidence" value="ECO:0007669"/>
    <property type="project" value="UniProtKB-KW"/>
</dbReference>
<evidence type="ECO:0000313" key="7">
    <source>
        <dbReference type="EMBL" id="KAK4517984.1"/>
    </source>
</evidence>
<feature type="domain" description="DNA helicase Pif1-like 2B" evidence="6">
    <location>
        <begin position="65"/>
        <end position="110"/>
    </location>
</feature>
<dbReference type="Gene3D" id="3.40.50.300">
    <property type="entry name" value="P-loop containing nucleotide triphosphate hydrolases"/>
    <property type="match status" value="1"/>
</dbReference>
<dbReference type="InterPro" id="IPR027417">
    <property type="entry name" value="P-loop_NTPase"/>
</dbReference>
<dbReference type="EMBL" id="JASEJX010000013">
    <property type="protein sequence ID" value="KAK4517984.1"/>
    <property type="molecule type" value="Genomic_DNA"/>
</dbReference>
<dbReference type="SUPFAM" id="SSF52540">
    <property type="entry name" value="P-loop containing nucleoside triphosphate hydrolases"/>
    <property type="match status" value="1"/>
</dbReference>
<dbReference type="InterPro" id="IPR049163">
    <property type="entry name" value="Pif1-like_2B_dom"/>
</dbReference>
<evidence type="ECO:0000256" key="1">
    <source>
        <dbReference type="ARBA" id="ARBA00022741"/>
    </source>
</evidence>
<keyword evidence="1" id="KW-0547">Nucleotide-binding</keyword>
<comment type="caution">
    <text evidence="7">The sequence shown here is derived from an EMBL/GenBank/DDBJ whole genome shotgun (WGS) entry which is preliminary data.</text>
</comment>
<dbReference type="FunFam" id="3.40.50.300:FF:002884">
    <property type="entry name" value="ATP-dependent DNA helicase"/>
    <property type="match status" value="1"/>
</dbReference>
<keyword evidence="2" id="KW-0378">Hydrolase</keyword>
<dbReference type="GO" id="GO:0005524">
    <property type="term" value="F:ATP binding"/>
    <property type="evidence" value="ECO:0007669"/>
    <property type="project" value="UniProtKB-KW"/>
</dbReference>
<evidence type="ECO:0000256" key="2">
    <source>
        <dbReference type="ARBA" id="ARBA00022801"/>
    </source>
</evidence>
<name>A0AAN7HNW5_9FUNG</name>
<dbReference type="PANTHER" id="PTHR10492">
    <property type="match status" value="1"/>
</dbReference>
<evidence type="ECO:0000259" key="6">
    <source>
        <dbReference type="Pfam" id="PF21530"/>
    </source>
</evidence>
<reference evidence="7 8" key="1">
    <citation type="submission" date="2022-11" db="EMBL/GenBank/DDBJ databases">
        <title>Mucor velutinosus strain NIH1002 WGS.</title>
        <authorList>
            <person name="Subramanian P."/>
            <person name="Mullikin J.C."/>
            <person name="Segre J.A."/>
            <person name="Zelazny A.M."/>
        </authorList>
    </citation>
    <scope>NUCLEOTIDE SEQUENCE [LARGE SCALE GENOMIC DNA]</scope>
    <source>
        <strain evidence="7 8">NIH1002</strain>
    </source>
</reference>
<dbReference type="GeneID" id="89945035"/>
<organism evidence="7 8">
    <name type="scientific">Mucor velutinosus</name>
    <dbReference type="NCBI Taxonomy" id="708070"/>
    <lineage>
        <taxon>Eukaryota</taxon>
        <taxon>Fungi</taxon>
        <taxon>Fungi incertae sedis</taxon>
        <taxon>Mucoromycota</taxon>
        <taxon>Mucoromycotina</taxon>
        <taxon>Mucoromycetes</taxon>
        <taxon>Mucorales</taxon>
        <taxon>Mucorineae</taxon>
        <taxon>Mucoraceae</taxon>
        <taxon>Mucor</taxon>
    </lineage>
</organism>
<evidence type="ECO:0000256" key="3">
    <source>
        <dbReference type="ARBA" id="ARBA00022806"/>
    </source>
</evidence>
<dbReference type="GO" id="GO:0004386">
    <property type="term" value="F:helicase activity"/>
    <property type="evidence" value="ECO:0007669"/>
    <property type="project" value="UniProtKB-KW"/>
</dbReference>
<dbReference type="PANTHER" id="PTHR10492:SF57">
    <property type="entry name" value="ATP-DEPENDENT DNA HELICASE"/>
    <property type="match status" value="1"/>
</dbReference>